<name>A0ABU2I320_9XANT</name>
<dbReference type="SUPFAM" id="SSF52317">
    <property type="entry name" value="Class I glutamine amidotransferase-like"/>
    <property type="match status" value="1"/>
</dbReference>
<dbReference type="EMBL" id="JAQMHB010000001">
    <property type="protein sequence ID" value="MDS9992548.1"/>
    <property type="molecule type" value="Genomic_DNA"/>
</dbReference>
<dbReference type="GO" id="GO:0004642">
    <property type="term" value="F:phosphoribosylformylglycinamidine synthase activity"/>
    <property type="evidence" value="ECO:0007669"/>
    <property type="project" value="UniProtKB-EC"/>
</dbReference>
<dbReference type="InterPro" id="IPR029062">
    <property type="entry name" value="Class_I_gatase-like"/>
</dbReference>
<accession>A0ABU2I320</accession>
<sequence length="98" mass="10863">MAHGEGRAEFDSAVDQAAARVALRFVDGHDAVATQYPLNPNGSPDGITGLTSDDGRVTILMPHPERTLRSLNLSWHPAEWPDESPWLRMFRNARVWVG</sequence>
<evidence type="ECO:0000313" key="1">
    <source>
        <dbReference type="EMBL" id="MDS9992548.1"/>
    </source>
</evidence>
<dbReference type="PANTHER" id="PTHR10099">
    <property type="entry name" value="PHOSPHORIBOSYLFORMYLGLYCINAMIDINE SYNTHASE"/>
    <property type="match status" value="1"/>
</dbReference>
<comment type="caution">
    <text evidence="1">The sequence shown here is derived from an EMBL/GenBank/DDBJ whole genome shotgun (WGS) entry which is preliminary data.</text>
</comment>
<dbReference type="Proteomes" id="UP001260534">
    <property type="component" value="Unassembled WGS sequence"/>
</dbReference>
<dbReference type="Gene3D" id="3.40.50.880">
    <property type="match status" value="1"/>
</dbReference>
<dbReference type="Pfam" id="PF13507">
    <property type="entry name" value="GATase_5"/>
    <property type="match status" value="1"/>
</dbReference>
<keyword evidence="1" id="KW-0436">Ligase</keyword>
<evidence type="ECO:0000313" key="2">
    <source>
        <dbReference type="Proteomes" id="UP001260534"/>
    </source>
</evidence>
<protein>
    <submittedName>
        <fullName evidence="1">Phosphoribosylformylglycinamidine synthase subunit PurQ</fullName>
        <ecNumber evidence="1">6.3.5.3</ecNumber>
    </submittedName>
</protein>
<proteinExistence type="predicted"/>
<reference evidence="1 2" key="1">
    <citation type="submission" date="2023-01" db="EMBL/GenBank/DDBJ databases">
        <title>Xanthomonas hawaiianensis sp. nov. isolated from Araceae family in Hawaii.</title>
        <authorList>
            <person name="Chunag S.-C."/>
            <person name="Dobhal S."/>
            <person name="Alvarez A."/>
            <person name="Arif M."/>
        </authorList>
    </citation>
    <scope>NUCLEOTIDE SEQUENCE [LARGE SCALE GENOMIC DNA]</scope>
    <source>
        <strain evidence="1 2">A2111</strain>
    </source>
</reference>
<gene>
    <name evidence="1" type="ORF">PNQ69_07180</name>
</gene>
<dbReference type="SMART" id="SM01211">
    <property type="entry name" value="GATase_5"/>
    <property type="match status" value="1"/>
</dbReference>
<organism evidence="1 2">
    <name type="scientific">Xanthomonas hawaiiensis</name>
    <dbReference type="NCBI Taxonomy" id="3003247"/>
    <lineage>
        <taxon>Bacteria</taxon>
        <taxon>Pseudomonadati</taxon>
        <taxon>Pseudomonadota</taxon>
        <taxon>Gammaproteobacteria</taxon>
        <taxon>Lysobacterales</taxon>
        <taxon>Lysobacteraceae</taxon>
        <taxon>Xanthomonas</taxon>
    </lineage>
</organism>
<keyword evidence="2" id="KW-1185">Reference proteome</keyword>
<dbReference type="PANTHER" id="PTHR10099:SF1">
    <property type="entry name" value="PHOSPHORIBOSYLFORMYLGLYCINAMIDINE SYNTHASE"/>
    <property type="match status" value="1"/>
</dbReference>
<dbReference type="EC" id="6.3.5.3" evidence="1"/>